<protein>
    <recommendedName>
        <fullName evidence="2">Reverse transcriptase/retrotransposon-derived protein RNase H-like domain-containing protein</fullName>
    </recommendedName>
</protein>
<name>A0ABY6KTE8_9ARAC</name>
<reference evidence="3 4" key="1">
    <citation type="submission" date="2022-01" db="EMBL/GenBank/DDBJ databases">
        <title>A chromosomal length assembly of Cordylochernes scorpioides.</title>
        <authorList>
            <person name="Zeh D."/>
            <person name="Zeh J."/>
        </authorList>
    </citation>
    <scope>NUCLEOTIDE SEQUENCE [LARGE SCALE GENOMIC DNA]</scope>
    <source>
        <strain evidence="3">IN4F17</strain>
        <tissue evidence="3">Whole Body</tissue>
    </source>
</reference>
<dbReference type="InterPro" id="IPR041577">
    <property type="entry name" value="RT_RNaseH_2"/>
</dbReference>
<evidence type="ECO:0000313" key="3">
    <source>
        <dbReference type="EMBL" id="UYV71162.1"/>
    </source>
</evidence>
<proteinExistence type="predicted"/>
<sequence>MHPGVRCSQESGSAKSQEHQGGRCIQESGASRSQVHSEVRCIQELGASRSQVQPGIRCIQEAGEARSQMLPGVRCIQESGAARSQVHPDVRCSQESGAARSQVQRGVRGSQESGVARCQVHPGVRCIQESGAARSQSLVENRHRVSSDTKHFAIYEENEDRAIRRRGDGDGVVLETNWKDPGLQVRRPTDDGEHLSDERADGAAGPVAVGQRQVEGAAGDADKLTRRQVLRMGQGVQATALRCPPHGPRRSSDGEMRREHRRRARRLQAPSAGDTVRFASLVYKTITTSVHSIAYNLLVFNALLSSQILGHFNPNAPTYIHTDTSNIGIGATLVQDIGCEEKVDRQDGHWNSKNDFDTIHKSGKKHLDADGLSRGPLIETEWDEDFERLFLNQIKDEIDKFIESVKKHLDGSRRSIAHNLKEFFFIRINCINFNAP</sequence>
<evidence type="ECO:0000256" key="1">
    <source>
        <dbReference type="SAM" id="MobiDB-lite"/>
    </source>
</evidence>
<feature type="region of interest" description="Disordered" evidence="1">
    <location>
        <begin position="94"/>
        <end position="114"/>
    </location>
</feature>
<evidence type="ECO:0000313" key="4">
    <source>
        <dbReference type="Proteomes" id="UP001235939"/>
    </source>
</evidence>
<feature type="region of interest" description="Disordered" evidence="1">
    <location>
        <begin position="181"/>
        <end position="270"/>
    </location>
</feature>
<evidence type="ECO:0000259" key="2">
    <source>
        <dbReference type="Pfam" id="PF17919"/>
    </source>
</evidence>
<dbReference type="Pfam" id="PF17919">
    <property type="entry name" value="RT_RNaseH_2"/>
    <property type="match status" value="1"/>
</dbReference>
<dbReference type="Proteomes" id="UP001235939">
    <property type="component" value="Chromosome 08"/>
</dbReference>
<keyword evidence="4" id="KW-1185">Reference proteome</keyword>
<feature type="compositionally biased region" description="Polar residues" evidence="1">
    <location>
        <begin position="94"/>
        <end position="104"/>
    </location>
</feature>
<accession>A0ABY6KTE8</accession>
<organism evidence="3 4">
    <name type="scientific">Cordylochernes scorpioides</name>
    <dbReference type="NCBI Taxonomy" id="51811"/>
    <lineage>
        <taxon>Eukaryota</taxon>
        <taxon>Metazoa</taxon>
        <taxon>Ecdysozoa</taxon>
        <taxon>Arthropoda</taxon>
        <taxon>Chelicerata</taxon>
        <taxon>Arachnida</taxon>
        <taxon>Pseudoscorpiones</taxon>
        <taxon>Cheliferoidea</taxon>
        <taxon>Chernetidae</taxon>
        <taxon>Cordylochernes</taxon>
    </lineage>
</organism>
<gene>
    <name evidence="3" type="ORF">LAZ67_8001965</name>
</gene>
<feature type="domain" description="Reverse transcriptase/retrotransposon-derived protein RNase H-like" evidence="2">
    <location>
        <begin position="301"/>
        <end position="338"/>
    </location>
</feature>
<feature type="region of interest" description="Disordered" evidence="1">
    <location>
        <begin position="1"/>
        <end position="31"/>
    </location>
</feature>
<dbReference type="EMBL" id="CP092870">
    <property type="protein sequence ID" value="UYV71162.1"/>
    <property type="molecule type" value="Genomic_DNA"/>
</dbReference>
<feature type="compositionally biased region" description="Basic and acidic residues" evidence="1">
    <location>
        <begin position="187"/>
        <end position="201"/>
    </location>
</feature>